<evidence type="ECO:0000313" key="4">
    <source>
        <dbReference type="Proteomes" id="UP001279734"/>
    </source>
</evidence>
<evidence type="ECO:0000256" key="1">
    <source>
        <dbReference type="ARBA" id="ARBA00022722"/>
    </source>
</evidence>
<sequence length="246" mass="27549">MIPISILSRTGKYDIKIAGKYPVRVDVLDSAELISSRTVNDLIPKLQEEPPVVALDLHWMEWPPTNSLLVLCIDSYCLVVQLKHVDEIPDNLRRFLADEKISFVGVDVERKLSRGIPSTLSPLDCKTAVDLSRLAARIRKKPGLLNGDIKALATEVGISYEAVASGGRRDLRVDYEAKVFSGDEVKALALDAYVCYNIGRRLVEELLRDSSAPSILFKLNEKSSRVMTKHTVQKILFSFAMPRQRN</sequence>
<name>A0AAD3Y3F7_NEPGR</name>
<keyword evidence="1" id="KW-0540">Nuclease</keyword>
<keyword evidence="2" id="KW-0378">Hydrolase</keyword>
<protein>
    <recommendedName>
        <fullName evidence="5">3'-5' exonuclease domain-containing protein</fullName>
    </recommendedName>
</protein>
<organism evidence="3 4">
    <name type="scientific">Nepenthes gracilis</name>
    <name type="common">Slender pitcher plant</name>
    <dbReference type="NCBI Taxonomy" id="150966"/>
    <lineage>
        <taxon>Eukaryota</taxon>
        <taxon>Viridiplantae</taxon>
        <taxon>Streptophyta</taxon>
        <taxon>Embryophyta</taxon>
        <taxon>Tracheophyta</taxon>
        <taxon>Spermatophyta</taxon>
        <taxon>Magnoliopsida</taxon>
        <taxon>eudicotyledons</taxon>
        <taxon>Gunneridae</taxon>
        <taxon>Pentapetalae</taxon>
        <taxon>Caryophyllales</taxon>
        <taxon>Nepenthaceae</taxon>
        <taxon>Nepenthes</taxon>
    </lineage>
</organism>
<dbReference type="InterPro" id="IPR036397">
    <property type="entry name" value="RNaseH_sf"/>
</dbReference>
<evidence type="ECO:0008006" key="5">
    <source>
        <dbReference type="Google" id="ProtNLM"/>
    </source>
</evidence>
<dbReference type="EMBL" id="BSYO01000034">
    <property type="protein sequence ID" value="GMH28062.1"/>
    <property type="molecule type" value="Genomic_DNA"/>
</dbReference>
<comment type="caution">
    <text evidence="3">The sequence shown here is derived from an EMBL/GenBank/DDBJ whole genome shotgun (WGS) entry which is preliminary data.</text>
</comment>
<evidence type="ECO:0000313" key="3">
    <source>
        <dbReference type="EMBL" id="GMH28062.1"/>
    </source>
</evidence>
<dbReference type="GO" id="GO:0005634">
    <property type="term" value="C:nucleus"/>
    <property type="evidence" value="ECO:0007669"/>
    <property type="project" value="TreeGrafter"/>
</dbReference>
<dbReference type="Gene3D" id="3.30.420.10">
    <property type="entry name" value="Ribonuclease H-like superfamily/Ribonuclease H"/>
    <property type="match status" value="1"/>
</dbReference>
<dbReference type="GO" id="GO:0005737">
    <property type="term" value="C:cytoplasm"/>
    <property type="evidence" value="ECO:0007669"/>
    <property type="project" value="TreeGrafter"/>
</dbReference>
<dbReference type="GO" id="GO:0008408">
    <property type="term" value="F:3'-5' exonuclease activity"/>
    <property type="evidence" value="ECO:0007669"/>
    <property type="project" value="TreeGrafter"/>
</dbReference>
<dbReference type="AlphaFoldDB" id="A0AAD3Y3F7"/>
<evidence type="ECO:0000256" key="2">
    <source>
        <dbReference type="ARBA" id="ARBA00022801"/>
    </source>
</evidence>
<keyword evidence="4" id="KW-1185">Reference proteome</keyword>
<dbReference type="GO" id="GO:0003676">
    <property type="term" value="F:nucleic acid binding"/>
    <property type="evidence" value="ECO:0007669"/>
    <property type="project" value="InterPro"/>
</dbReference>
<dbReference type="PANTHER" id="PTHR13620:SF121">
    <property type="entry name" value="EMB|CAB82946.1-RELATED"/>
    <property type="match status" value="1"/>
</dbReference>
<dbReference type="InterPro" id="IPR012337">
    <property type="entry name" value="RNaseH-like_sf"/>
</dbReference>
<reference evidence="3" key="1">
    <citation type="submission" date="2023-05" db="EMBL/GenBank/DDBJ databases">
        <title>Nepenthes gracilis genome sequencing.</title>
        <authorList>
            <person name="Fukushima K."/>
        </authorList>
    </citation>
    <scope>NUCLEOTIDE SEQUENCE</scope>
    <source>
        <strain evidence="3">SING2019-196</strain>
    </source>
</reference>
<dbReference type="Proteomes" id="UP001279734">
    <property type="component" value="Unassembled WGS sequence"/>
</dbReference>
<dbReference type="PANTHER" id="PTHR13620">
    <property type="entry name" value="3-5 EXONUCLEASE"/>
    <property type="match status" value="1"/>
</dbReference>
<gene>
    <name evidence="3" type="ORF">Nepgr_029905</name>
</gene>
<accession>A0AAD3Y3F7</accession>
<dbReference type="SUPFAM" id="SSF53098">
    <property type="entry name" value="Ribonuclease H-like"/>
    <property type="match status" value="1"/>
</dbReference>
<dbReference type="InterPro" id="IPR051132">
    <property type="entry name" value="3-5_Exonuclease_domain"/>
</dbReference>
<proteinExistence type="predicted"/>